<evidence type="ECO:0000256" key="2">
    <source>
        <dbReference type="SAM" id="Phobius"/>
    </source>
</evidence>
<proteinExistence type="predicted"/>
<feature type="region of interest" description="Disordered" evidence="1">
    <location>
        <begin position="72"/>
        <end position="97"/>
    </location>
</feature>
<feature type="compositionally biased region" description="Basic and acidic residues" evidence="1">
    <location>
        <begin position="118"/>
        <end position="139"/>
    </location>
</feature>
<comment type="caution">
    <text evidence="3">The sequence shown here is derived from an EMBL/GenBank/DDBJ whole genome shotgun (WGS) entry which is preliminary data.</text>
</comment>
<evidence type="ECO:0000313" key="4">
    <source>
        <dbReference type="Proteomes" id="UP001642540"/>
    </source>
</evidence>
<feature type="region of interest" description="Disordered" evidence="1">
    <location>
        <begin position="118"/>
        <end position="147"/>
    </location>
</feature>
<accession>A0ABP1QDY9</accession>
<reference evidence="3 4" key="1">
    <citation type="submission" date="2024-08" db="EMBL/GenBank/DDBJ databases">
        <authorList>
            <person name="Cucini C."/>
            <person name="Frati F."/>
        </authorList>
    </citation>
    <scope>NUCLEOTIDE SEQUENCE [LARGE SCALE GENOMIC DNA]</scope>
</reference>
<evidence type="ECO:0000313" key="3">
    <source>
        <dbReference type="EMBL" id="CAL8099730.1"/>
    </source>
</evidence>
<sequence>MGNTKWGKEGPNAVDFGWIVVKFIGMLIVKMFAFLIMRAAWRYFKNKFASLKQKNDGKEPVAKPLDFDFDFSEEDADPISPPSRNERTDSFERTLKSEDVQHELKKWAENYKSKIKTDRELKREDSSSKAGKRLLEKIRERHKPKKE</sequence>
<name>A0ABP1QDY9_9HEXA</name>
<gene>
    <name evidence="3" type="ORF">ODALV1_LOCUS10324</name>
</gene>
<dbReference type="Proteomes" id="UP001642540">
    <property type="component" value="Unassembled WGS sequence"/>
</dbReference>
<evidence type="ECO:0000256" key="1">
    <source>
        <dbReference type="SAM" id="MobiDB-lite"/>
    </source>
</evidence>
<feature type="transmembrane region" description="Helical" evidence="2">
    <location>
        <begin position="16"/>
        <end position="37"/>
    </location>
</feature>
<protein>
    <submittedName>
        <fullName evidence="3">Uncharacterized protein</fullName>
    </submittedName>
</protein>
<dbReference type="EMBL" id="CAXLJM020000032">
    <property type="protein sequence ID" value="CAL8099730.1"/>
    <property type="molecule type" value="Genomic_DNA"/>
</dbReference>
<feature type="compositionally biased region" description="Basic and acidic residues" evidence="1">
    <location>
        <begin position="84"/>
        <end position="97"/>
    </location>
</feature>
<organism evidence="3 4">
    <name type="scientific">Orchesella dallaii</name>
    <dbReference type="NCBI Taxonomy" id="48710"/>
    <lineage>
        <taxon>Eukaryota</taxon>
        <taxon>Metazoa</taxon>
        <taxon>Ecdysozoa</taxon>
        <taxon>Arthropoda</taxon>
        <taxon>Hexapoda</taxon>
        <taxon>Collembola</taxon>
        <taxon>Entomobryomorpha</taxon>
        <taxon>Entomobryoidea</taxon>
        <taxon>Orchesellidae</taxon>
        <taxon>Orchesellinae</taxon>
        <taxon>Orchesella</taxon>
    </lineage>
</organism>
<keyword evidence="2" id="KW-0812">Transmembrane</keyword>
<keyword evidence="4" id="KW-1185">Reference proteome</keyword>
<keyword evidence="2" id="KW-1133">Transmembrane helix</keyword>
<keyword evidence="2" id="KW-0472">Membrane</keyword>